<dbReference type="STRING" id="1789224.BFG52_07450"/>
<sequence>MDKDALNLAYRWQKQFLKGWFKDQWYDALDYLEATAKFFLILLRFLFSPILLIWMLWHLKGVYKQIASGEANREKVRKKIEQCEKY</sequence>
<evidence type="ECO:0000256" key="1">
    <source>
        <dbReference type="SAM" id="Phobius"/>
    </source>
</evidence>
<feature type="transmembrane region" description="Helical" evidence="1">
    <location>
        <begin position="38"/>
        <end position="57"/>
    </location>
</feature>
<keyword evidence="3" id="KW-1185">Reference proteome</keyword>
<evidence type="ECO:0000313" key="3">
    <source>
        <dbReference type="Proteomes" id="UP000093391"/>
    </source>
</evidence>
<reference evidence="2 3" key="1">
    <citation type="submission" date="2016-08" db="EMBL/GenBank/DDBJ databases">
        <authorList>
            <person name="Seilhamer J.J."/>
        </authorList>
    </citation>
    <scope>NUCLEOTIDE SEQUENCE [LARGE SCALE GENOMIC DNA]</scope>
    <source>
        <strain evidence="2 3">BRTC-1</strain>
    </source>
</reference>
<dbReference type="AlphaFoldDB" id="A0A1B2M455"/>
<dbReference type="KEGG" id="ala:BFG52_07450"/>
<evidence type="ECO:0000313" key="2">
    <source>
        <dbReference type="EMBL" id="AOA59921.1"/>
    </source>
</evidence>
<protein>
    <submittedName>
        <fullName evidence="2">Uncharacterized protein</fullName>
    </submittedName>
</protein>
<keyword evidence="1" id="KW-1133">Transmembrane helix</keyword>
<keyword evidence="1" id="KW-0812">Transmembrane</keyword>
<dbReference type="Proteomes" id="UP000093391">
    <property type="component" value="Chromosome"/>
</dbReference>
<proteinExistence type="predicted"/>
<gene>
    <name evidence="2" type="ORF">BFG52_07450</name>
</gene>
<keyword evidence="1" id="KW-0472">Membrane</keyword>
<dbReference type="OrthoDB" id="9879111at2"/>
<organism evidence="2 3">
    <name type="scientific">Acinetobacter larvae</name>
    <dbReference type="NCBI Taxonomy" id="1789224"/>
    <lineage>
        <taxon>Bacteria</taxon>
        <taxon>Pseudomonadati</taxon>
        <taxon>Pseudomonadota</taxon>
        <taxon>Gammaproteobacteria</taxon>
        <taxon>Moraxellales</taxon>
        <taxon>Moraxellaceae</taxon>
        <taxon>Acinetobacter</taxon>
    </lineage>
</organism>
<accession>A0A1B2M455</accession>
<dbReference type="EMBL" id="CP016895">
    <property type="protein sequence ID" value="AOA59921.1"/>
    <property type="molecule type" value="Genomic_DNA"/>
</dbReference>
<name>A0A1B2M455_9GAMM</name>